<evidence type="ECO:0000313" key="1">
    <source>
        <dbReference type="EMBL" id="VIP01189.1"/>
    </source>
</evidence>
<dbReference type="AlphaFoldDB" id="A0A6C2YIW9"/>
<gene>
    <name evidence="1" type="ORF">GMBLW1_27710</name>
</gene>
<dbReference type="RefSeq" id="WP_162656416.1">
    <property type="nucleotide sequence ID" value="NZ_LR593887.1"/>
</dbReference>
<dbReference type="EMBL" id="LR593887">
    <property type="protein sequence ID" value="VTR97804.1"/>
    <property type="molecule type" value="Genomic_DNA"/>
</dbReference>
<organism evidence="1">
    <name type="scientific">Tuwongella immobilis</name>
    <dbReference type="NCBI Taxonomy" id="692036"/>
    <lineage>
        <taxon>Bacteria</taxon>
        <taxon>Pseudomonadati</taxon>
        <taxon>Planctomycetota</taxon>
        <taxon>Planctomycetia</taxon>
        <taxon>Gemmatales</taxon>
        <taxon>Gemmataceae</taxon>
        <taxon>Tuwongella</taxon>
    </lineage>
</organism>
<reference evidence="1" key="1">
    <citation type="submission" date="2019-04" db="EMBL/GenBank/DDBJ databases">
        <authorList>
            <consortium name="Science for Life Laboratories"/>
        </authorList>
    </citation>
    <scope>NUCLEOTIDE SEQUENCE</scope>
    <source>
        <strain evidence="1">MBLW1</strain>
    </source>
</reference>
<protein>
    <submittedName>
        <fullName evidence="1">Uncharacterized protein</fullName>
    </submittedName>
</protein>
<dbReference type="InParanoid" id="A0A6C2YIW9"/>
<dbReference type="Proteomes" id="UP000464378">
    <property type="component" value="Chromosome"/>
</dbReference>
<evidence type="ECO:0000313" key="2">
    <source>
        <dbReference type="Proteomes" id="UP000464378"/>
    </source>
</evidence>
<sequence length="117" mass="12743">MSITLSVRELLAHVNWDGPLFVAGRLWLDADGARLFDWDSDACVPLADPVACEAVRAALPPGGEYLGGALMQAWLGAGPQLHTAYWILLGDIQHEPASRWGPRVAVRPVPPQFDFAR</sequence>
<dbReference type="EMBL" id="LR586016">
    <property type="protein sequence ID" value="VIP01189.1"/>
    <property type="molecule type" value="Genomic_DNA"/>
</dbReference>
<dbReference type="KEGG" id="tim:GMBLW1_27710"/>
<accession>A0A6C2YIW9</accession>
<keyword evidence="2" id="KW-1185">Reference proteome</keyword>
<name>A0A6C2YIW9_9BACT</name>
<proteinExistence type="predicted"/>